<evidence type="ECO:0000313" key="4">
    <source>
        <dbReference type="Proteomes" id="UP000271291"/>
    </source>
</evidence>
<gene>
    <name evidence="3" type="ORF">DDJ31_13445</name>
    <name evidence="2" type="ORF">ELQ87_25820</name>
</gene>
<dbReference type="AlphaFoldDB" id="A0A3S9ZHL3"/>
<dbReference type="Proteomes" id="UP000501753">
    <property type="component" value="Chromosome"/>
</dbReference>
<proteinExistence type="predicted"/>
<reference evidence="2 4" key="2">
    <citation type="submission" date="2018-12" db="EMBL/GenBank/DDBJ databases">
        <title>Streptomyces griseoviridis F1-27 complete genome.</title>
        <authorList>
            <person name="Mariita R.M."/>
            <person name="Sello J.K."/>
        </authorList>
    </citation>
    <scope>NUCLEOTIDE SEQUENCE [LARGE SCALE GENOMIC DNA]</scope>
    <source>
        <strain evidence="2 4">F1-27</strain>
    </source>
</reference>
<dbReference type="RefSeq" id="WP_127180065.1">
    <property type="nucleotide sequence ID" value="NZ_CP029078.1"/>
</dbReference>
<dbReference type="EMBL" id="CP029078">
    <property type="protein sequence ID" value="QCN85884.1"/>
    <property type="molecule type" value="Genomic_DNA"/>
</dbReference>
<dbReference type="OrthoDB" id="4295407at2"/>
<reference evidence="3 5" key="1">
    <citation type="submission" date="2018-04" db="EMBL/GenBank/DDBJ databases">
        <title>Complete genome sequences of Streptomyces griseoviridis K61 and characterization of antagonistic properties of biological control agents.</title>
        <authorList>
            <person name="Mariita R.M."/>
            <person name="Sello J.K."/>
        </authorList>
    </citation>
    <scope>NUCLEOTIDE SEQUENCE [LARGE SCALE GENOMIC DNA]</scope>
    <source>
        <strain evidence="3 5">K61</strain>
    </source>
</reference>
<evidence type="ECO:0000313" key="5">
    <source>
        <dbReference type="Proteomes" id="UP000501753"/>
    </source>
</evidence>
<name>A0A3S9ZHL3_STRGD</name>
<protein>
    <submittedName>
        <fullName evidence="3">RNA polymerase subunit sigma</fullName>
    </submittedName>
    <submittedName>
        <fullName evidence="2">Sigma-70 family RNA polymerase sigma factor</fullName>
    </submittedName>
</protein>
<dbReference type="KEGG" id="sgd:ELQ87_25820"/>
<feature type="region of interest" description="Disordered" evidence="1">
    <location>
        <begin position="1"/>
        <end position="24"/>
    </location>
</feature>
<evidence type="ECO:0000313" key="3">
    <source>
        <dbReference type="EMBL" id="QCN85884.1"/>
    </source>
</evidence>
<keyword evidence="5" id="KW-1185">Reference proteome</keyword>
<evidence type="ECO:0000256" key="1">
    <source>
        <dbReference type="SAM" id="MobiDB-lite"/>
    </source>
</evidence>
<sequence length="299" mass="32697">MTPHNVSGQPGEDPPSRRGRPPGPICDTAGAAHRTWLEPVRARLTATGLTLDELVGLSGYSKTRISELLRGTDYYPGWGITSSVVRVLDRNIPLTPLRRLWSVAAAEAGKDRDWIISGINDAPPPTGEVQPVAHRGLTQAMGPPYTAYARAFLQSDERARLVVTETFDILWLTWNEATASPDTPRHAWKLLRSRVMARTPRREDGRPDLRAAAFSTVAQAGIPALTERLAHIDALARFFDTIAGLPEQNMDVLILRYLCGIAPEAVPGILGLSPALTHTLDHHARGALEQLSPRPDTQE</sequence>
<organism evidence="2 4">
    <name type="scientific">Streptomyces griseoviridis</name>
    <dbReference type="NCBI Taxonomy" id="45398"/>
    <lineage>
        <taxon>Bacteria</taxon>
        <taxon>Bacillati</taxon>
        <taxon>Actinomycetota</taxon>
        <taxon>Actinomycetes</taxon>
        <taxon>Kitasatosporales</taxon>
        <taxon>Streptomycetaceae</taxon>
        <taxon>Streptomyces</taxon>
    </lineage>
</organism>
<dbReference type="Proteomes" id="UP000271291">
    <property type="component" value="Chromosome"/>
</dbReference>
<dbReference type="EMBL" id="CP034687">
    <property type="protein sequence ID" value="AZS87265.1"/>
    <property type="molecule type" value="Genomic_DNA"/>
</dbReference>
<accession>A0A3S9ZHL3</accession>
<evidence type="ECO:0000313" key="2">
    <source>
        <dbReference type="EMBL" id="AZS87265.1"/>
    </source>
</evidence>